<dbReference type="AlphaFoldDB" id="A0AAE9ZUW9"/>
<keyword evidence="3" id="KW-0813">Transport</keyword>
<dbReference type="KEGG" id="slom:PXH66_15750"/>
<evidence type="ECO:0000313" key="10">
    <source>
        <dbReference type="Proteomes" id="UP001218638"/>
    </source>
</evidence>
<feature type="transmembrane region" description="Helical" evidence="8">
    <location>
        <begin position="284"/>
        <end position="306"/>
    </location>
</feature>
<dbReference type="GO" id="GO:0005886">
    <property type="term" value="C:plasma membrane"/>
    <property type="evidence" value="ECO:0007669"/>
    <property type="project" value="UniProtKB-SubCell"/>
</dbReference>
<dbReference type="RefSeq" id="WP_330930494.1">
    <property type="nucleotide sequence ID" value="NZ_CP119075.1"/>
</dbReference>
<dbReference type="Gene3D" id="1.20.1530.20">
    <property type="match status" value="1"/>
</dbReference>
<name>A0AAE9ZUW9_9BACT</name>
<sequence length="314" mass="33386">MPTYFELLGLILPVFAMIAIGSGARFAGWLTPAADVSLMKLVVNVLYPALIFRAVLGNPALSDPRNVYWPPLIGFVTMAFGILAALWIGRRLGFEKGQGLRTFAFAAGIYNYGYIPIPLMEELFGPDSIGVLLVHNVGCEAAVWTVGVLVVSGVSLRDGWRRLISGPVIALLLATVGNVVGLDEVMPTVADRVISTAGACAIPMGLIAIGATLAEYLTKPSQLFSRRITPMACALRLGLFPAVFLVVAKVLPISPEMKRVMIVEAAMPAGIIPILIAKHYGGQPLTAVQVVLGTTAVGLVAIPLWLRLGLSWVM</sequence>
<feature type="transmembrane region" description="Helical" evidence="8">
    <location>
        <begin position="100"/>
        <end position="117"/>
    </location>
</feature>
<keyword evidence="6 8" id="KW-1133">Transmembrane helix</keyword>
<evidence type="ECO:0000256" key="1">
    <source>
        <dbReference type="ARBA" id="ARBA00004651"/>
    </source>
</evidence>
<dbReference type="Pfam" id="PF03547">
    <property type="entry name" value="Mem_trans"/>
    <property type="match status" value="2"/>
</dbReference>
<gene>
    <name evidence="9" type="ORF">PXH66_15750</name>
</gene>
<dbReference type="PANTHER" id="PTHR36838:SF3">
    <property type="entry name" value="TRANSPORTER AUXIN EFFLUX CARRIER EC FAMILY"/>
    <property type="match status" value="1"/>
</dbReference>
<evidence type="ECO:0000256" key="6">
    <source>
        <dbReference type="ARBA" id="ARBA00022989"/>
    </source>
</evidence>
<keyword evidence="4" id="KW-1003">Cell membrane</keyword>
<evidence type="ECO:0000256" key="8">
    <source>
        <dbReference type="SAM" id="Phobius"/>
    </source>
</evidence>
<feature type="transmembrane region" description="Helical" evidence="8">
    <location>
        <begin position="163"/>
        <end position="181"/>
    </location>
</feature>
<keyword evidence="5 8" id="KW-0812">Transmembrane</keyword>
<dbReference type="PANTHER" id="PTHR36838">
    <property type="entry name" value="AUXIN EFFLUX CARRIER FAMILY PROTEIN"/>
    <property type="match status" value="1"/>
</dbReference>
<evidence type="ECO:0000313" key="9">
    <source>
        <dbReference type="EMBL" id="WED63791.1"/>
    </source>
</evidence>
<dbReference type="InterPro" id="IPR004776">
    <property type="entry name" value="Mem_transp_PIN-like"/>
</dbReference>
<evidence type="ECO:0000256" key="5">
    <source>
        <dbReference type="ARBA" id="ARBA00022692"/>
    </source>
</evidence>
<dbReference type="Proteomes" id="UP001218638">
    <property type="component" value="Chromosome"/>
</dbReference>
<feature type="transmembrane region" description="Helical" evidence="8">
    <location>
        <begin position="129"/>
        <end position="151"/>
    </location>
</feature>
<evidence type="ECO:0000256" key="7">
    <source>
        <dbReference type="ARBA" id="ARBA00023136"/>
    </source>
</evidence>
<dbReference type="EMBL" id="CP119075">
    <property type="protein sequence ID" value="WED63791.1"/>
    <property type="molecule type" value="Genomic_DNA"/>
</dbReference>
<comment type="subcellular location">
    <subcellularLocation>
        <location evidence="1">Cell membrane</location>
        <topology evidence="1">Multi-pass membrane protein</topology>
    </subcellularLocation>
</comment>
<organism evidence="9 10">
    <name type="scientific">Synoicihabitans lomoniglobus</name>
    <dbReference type="NCBI Taxonomy" id="2909285"/>
    <lineage>
        <taxon>Bacteria</taxon>
        <taxon>Pseudomonadati</taxon>
        <taxon>Verrucomicrobiota</taxon>
        <taxon>Opitutia</taxon>
        <taxon>Opitutales</taxon>
        <taxon>Opitutaceae</taxon>
        <taxon>Synoicihabitans</taxon>
    </lineage>
</organism>
<evidence type="ECO:0000256" key="2">
    <source>
        <dbReference type="ARBA" id="ARBA00010145"/>
    </source>
</evidence>
<feature type="transmembrane region" description="Helical" evidence="8">
    <location>
        <begin position="228"/>
        <end position="248"/>
    </location>
</feature>
<feature type="transmembrane region" description="Helical" evidence="8">
    <location>
        <begin position="260"/>
        <end position="277"/>
    </location>
</feature>
<evidence type="ECO:0000256" key="3">
    <source>
        <dbReference type="ARBA" id="ARBA00022448"/>
    </source>
</evidence>
<keyword evidence="7 8" id="KW-0472">Membrane</keyword>
<keyword evidence="10" id="KW-1185">Reference proteome</keyword>
<accession>A0AAE9ZUW9</accession>
<feature type="transmembrane region" description="Helical" evidence="8">
    <location>
        <begin position="193"/>
        <end position="216"/>
    </location>
</feature>
<comment type="similarity">
    <text evidence="2">Belongs to the auxin efflux carrier (TC 2.A.69) family.</text>
</comment>
<reference evidence="9" key="1">
    <citation type="submission" date="2023-03" db="EMBL/GenBank/DDBJ databases">
        <title>Lomoglobus Profundus gen. nov., sp. nov., a novel member of the phylum Verrucomicrobia, isolated from deep-marine sediment of South China Sea.</title>
        <authorList>
            <person name="Ahmad T."/>
            <person name="Ishaq S.E."/>
            <person name="Wang F."/>
        </authorList>
    </citation>
    <scope>NUCLEOTIDE SEQUENCE</scope>
    <source>
        <strain evidence="9">LMO-M01</strain>
    </source>
</reference>
<dbReference type="GO" id="GO:0055085">
    <property type="term" value="P:transmembrane transport"/>
    <property type="evidence" value="ECO:0007669"/>
    <property type="project" value="InterPro"/>
</dbReference>
<proteinExistence type="inferred from homology"/>
<dbReference type="InterPro" id="IPR038770">
    <property type="entry name" value="Na+/solute_symporter_sf"/>
</dbReference>
<feature type="transmembrane region" description="Helical" evidence="8">
    <location>
        <begin position="6"/>
        <end position="26"/>
    </location>
</feature>
<feature type="transmembrane region" description="Helical" evidence="8">
    <location>
        <begin position="68"/>
        <end position="88"/>
    </location>
</feature>
<evidence type="ECO:0000256" key="4">
    <source>
        <dbReference type="ARBA" id="ARBA00022475"/>
    </source>
</evidence>
<protein>
    <submittedName>
        <fullName evidence="9">AEC family transporter</fullName>
    </submittedName>
</protein>